<name>A0A974D2G7_XENLA</name>
<organism evidence="1 2">
    <name type="scientific">Xenopus laevis</name>
    <name type="common">African clawed frog</name>
    <dbReference type="NCBI Taxonomy" id="8355"/>
    <lineage>
        <taxon>Eukaryota</taxon>
        <taxon>Metazoa</taxon>
        <taxon>Chordata</taxon>
        <taxon>Craniata</taxon>
        <taxon>Vertebrata</taxon>
        <taxon>Euteleostomi</taxon>
        <taxon>Amphibia</taxon>
        <taxon>Batrachia</taxon>
        <taxon>Anura</taxon>
        <taxon>Pipoidea</taxon>
        <taxon>Pipidae</taxon>
        <taxon>Xenopodinae</taxon>
        <taxon>Xenopus</taxon>
        <taxon>Xenopus</taxon>
    </lineage>
</organism>
<sequence>MDQTFNPPSVVKPTSIHQFLELGSCSLRIAGGLQVGHLFEGWQSFPEPPGPHSSHLTLIGSLHPKKLCSSSSD</sequence>
<evidence type="ECO:0000313" key="2">
    <source>
        <dbReference type="Proteomes" id="UP000694892"/>
    </source>
</evidence>
<protein>
    <submittedName>
        <fullName evidence="1">Uncharacterized protein</fullName>
    </submittedName>
</protein>
<accession>A0A974D2G7</accession>
<reference evidence="2" key="1">
    <citation type="journal article" date="2016" name="Nature">
        <title>Genome evolution in the allotetraploid frog Xenopus laevis.</title>
        <authorList>
            <person name="Session A.M."/>
            <person name="Uno Y."/>
            <person name="Kwon T."/>
            <person name="Chapman J.A."/>
            <person name="Toyoda A."/>
            <person name="Takahashi S."/>
            <person name="Fukui A."/>
            <person name="Hikosaka A."/>
            <person name="Suzuki A."/>
            <person name="Kondo M."/>
            <person name="van Heeringen S.J."/>
            <person name="Quigley I."/>
            <person name="Heinz S."/>
            <person name="Ogino H."/>
            <person name="Ochi H."/>
            <person name="Hellsten U."/>
            <person name="Lyons J.B."/>
            <person name="Simakov O."/>
            <person name="Putnam N."/>
            <person name="Stites J."/>
            <person name="Kuroki Y."/>
            <person name="Tanaka T."/>
            <person name="Michiue T."/>
            <person name="Watanabe M."/>
            <person name="Bogdanovic O."/>
            <person name="Lister R."/>
            <person name="Georgiou G."/>
            <person name="Paranjpe S.S."/>
            <person name="van Kruijsbergen I."/>
            <person name="Shu S."/>
            <person name="Carlson J."/>
            <person name="Kinoshita T."/>
            <person name="Ohta Y."/>
            <person name="Mawaribuchi S."/>
            <person name="Jenkins J."/>
            <person name="Grimwood J."/>
            <person name="Schmutz J."/>
            <person name="Mitros T."/>
            <person name="Mozaffari S.V."/>
            <person name="Suzuki Y."/>
            <person name="Haramoto Y."/>
            <person name="Yamamoto T.S."/>
            <person name="Takagi C."/>
            <person name="Heald R."/>
            <person name="Miller K."/>
            <person name="Haudenschild C."/>
            <person name="Kitzman J."/>
            <person name="Nakayama T."/>
            <person name="Izutsu Y."/>
            <person name="Robert J."/>
            <person name="Fortriede J."/>
            <person name="Burns K."/>
            <person name="Lotay V."/>
            <person name="Karimi K."/>
            <person name="Yasuoka Y."/>
            <person name="Dichmann D.S."/>
            <person name="Flajnik M.F."/>
            <person name="Houston D.W."/>
            <person name="Shendure J."/>
            <person name="DuPasquier L."/>
            <person name="Vize P.D."/>
            <person name="Zorn A.M."/>
            <person name="Ito M."/>
            <person name="Marcotte E.M."/>
            <person name="Wallingford J.B."/>
            <person name="Ito Y."/>
            <person name="Asashima M."/>
            <person name="Ueno N."/>
            <person name="Matsuda Y."/>
            <person name="Veenstra G.J."/>
            <person name="Fujiyama A."/>
            <person name="Harland R.M."/>
            <person name="Taira M."/>
            <person name="Rokhsar D.S."/>
        </authorList>
    </citation>
    <scope>NUCLEOTIDE SEQUENCE [LARGE SCALE GENOMIC DNA]</scope>
    <source>
        <strain evidence="2">J</strain>
    </source>
</reference>
<dbReference type="EMBL" id="CM004473">
    <property type="protein sequence ID" value="OCT83127.1"/>
    <property type="molecule type" value="Genomic_DNA"/>
</dbReference>
<dbReference type="Proteomes" id="UP000694892">
    <property type="component" value="Chromosome 4S"/>
</dbReference>
<evidence type="ECO:0000313" key="1">
    <source>
        <dbReference type="EMBL" id="OCT83127.1"/>
    </source>
</evidence>
<dbReference type="AlphaFoldDB" id="A0A974D2G7"/>
<proteinExistence type="predicted"/>
<gene>
    <name evidence="1" type="ORF">XELAEV_18025666mg</name>
</gene>